<evidence type="ECO:0000313" key="1">
    <source>
        <dbReference type="EMBL" id="MBI4595513.1"/>
    </source>
</evidence>
<comment type="caution">
    <text evidence="1">The sequence shown here is derived from an EMBL/GenBank/DDBJ whole genome shotgun (WGS) entry which is preliminary data.</text>
</comment>
<dbReference type="EMBL" id="JACQWF010000176">
    <property type="protein sequence ID" value="MBI4595513.1"/>
    <property type="molecule type" value="Genomic_DNA"/>
</dbReference>
<dbReference type="InterPro" id="IPR058303">
    <property type="entry name" value="DUF7990"/>
</dbReference>
<evidence type="ECO:0000313" key="2">
    <source>
        <dbReference type="Proteomes" id="UP000772181"/>
    </source>
</evidence>
<gene>
    <name evidence="1" type="ORF">HY730_03940</name>
</gene>
<protein>
    <submittedName>
        <fullName evidence="1">Uncharacterized protein</fullName>
    </submittedName>
</protein>
<dbReference type="Proteomes" id="UP000772181">
    <property type="component" value="Unassembled WGS sequence"/>
</dbReference>
<proteinExistence type="predicted"/>
<name>A0A933LPV2_UNCTE</name>
<accession>A0A933LPV2</accession>
<organism evidence="1 2">
    <name type="scientific">Tectimicrobiota bacterium</name>
    <dbReference type="NCBI Taxonomy" id="2528274"/>
    <lineage>
        <taxon>Bacteria</taxon>
        <taxon>Pseudomonadati</taxon>
        <taxon>Nitrospinota/Tectimicrobiota group</taxon>
        <taxon>Candidatus Tectimicrobiota</taxon>
    </lineage>
</organism>
<dbReference type="AlphaFoldDB" id="A0A933LPV2"/>
<reference evidence="1" key="1">
    <citation type="submission" date="2020-07" db="EMBL/GenBank/DDBJ databases">
        <title>Huge and variable diversity of episymbiotic CPR bacteria and DPANN archaea in groundwater ecosystems.</title>
        <authorList>
            <person name="He C.Y."/>
            <person name="Keren R."/>
            <person name="Whittaker M."/>
            <person name="Farag I.F."/>
            <person name="Doudna J."/>
            <person name="Cate J.H.D."/>
            <person name="Banfield J.F."/>
        </authorList>
    </citation>
    <scope>NUCLEOTIDE SEQUENCE</scope>
    <source>
        <strain evidence="1">NC_groundwater_1482_Ag_S-0.65um_47_24</strain>
    </source>
</reference>
<sequence length="98" mass="11242">MVKEAEKQEGKKQGLLKRFGKAAREMIYGMAAYDTARLALKTRGSMEHLFILITMGDLLGVPILPPYYSMRILPYVVPQIATWKRRMLRERDITDAIA</sequence>
<dbReference type="Pfam" id="PF25952">
    <property type="entry name" value="DUF7990"/>
    <property type="match status" value="1"/>
</dbReference>